<dbReference type="Gene3D" id="3.100.10.10">
    <property type="match status" value="1"/>
</dbReference>
<dbReference type="InterPro" id="IPR001196">
    <property type="entry name" value="Ribosomal_uL15_CS"/>
</dbReference>
<evidence type="ECO:0000256" key="3">
    <source>
        <dbReference type="ARBA" id="ARBA00023274"/>
    </source>
</evidence>
<dbReference type="SUPFAM" id="SSF52080">
    <property type="entry name" value="Ribosomal proteins L15p and L18e"/>
    <property type="match status" value="1"/>
</dbReference>
<dbReference type="EMBL" id="DTFI01000112">
    <property type="protein sequence ID" value="HGI43712.1"/>
    <property type="molecule type" value="Genomic_DNA"/>
</dbReference>
<organism evidence="6">
    <name type="scientific">Thermofilum pendens</name>
    <dbReference type="NCBI Taxonomy" id="2269"/>
    <lineage>
        <taxon>Archaea</taxon>
        <taxon>Thermoproteota</taxon>
        <taxon>Thermoprotei</taxon>
        <taxon>Thermofilales</taxon>
        <taxon>Thermofilaceae</taxon>
        <taxon>Thermofilum</taxon>
    </lineage>
</organism>
<keyword evidence="2 4" id="KW-0689">Ribosomal protein</keyword>
<evidence type="ECO:0000256" key="1">
    <source>
        <dbReference type="ARBA" id="ARBA00006815"/>
    </source>
</evidence>
<gene>
    <name evidence="4" type="primary">rpl18e</name>
    <name evidence="6" type="ORF">ENV17_04955</name>
</gene>
<dbReference type="HAMAP" id="MF_00329">
    <property type="entry name" value="Ribosomal_eL18"/>
    <property type="match status" value="1"/>
</dbReference>
<dbReference type="InterPro" id="IPR036227">
    <property type="entry name" value="Ribosomal_uL15/eL18_sf"/>
</dbReference>
<evidence type="ECO:0000259" key="5">
    <source>
        <dbReference type="Pfam" id="PF17135"/>
    </source>
</evidence>
<dbReference type="GO" id="GO:0003735">
    <property type="term" value="F:structural constituent of ribosome"/>
    <property type="evidence" value="ECO:0007669"/>
    <property type="project" value="InterPro"/>
</dbReference>
<dbReference type="NCBIfam" id="NF003079">
    <property type="entry name" value="PRK04005.1"/>
    <property type="match status" value="1"/>
</dbReference>
<keyword evidence="3 4" id="KW-0687">Ribonucleoprotein</keyword>
<evidence type="ECO:0000313" key="6">
    <source>
        <dbReference type="EMBL" id="HGI43712.1"/>
    </source>
</evidence>
<reference evidence="6" key="1">
    <citation type="journal article" date="2020" name="mSystems">
        <title>Genome- and Community-Level Interaction Insights into Carbon Utilization and Element Cycling Functions of Hydrothermarchaeota in Hydrothermal Sediment.</title>
        <authorList>
            <person name="Zhou Z."/>
            <person name="Liu Y."/>
            <person name="Xu W."/>
            <person name="Pan J."/>
            <person name="Luo Z.H."/>
            <person name="Li M."/>
        </authorList>
    </citation>
    <scope>NUCLEOTIDE SEQUENCE [LARGE SCALE GENOMIC DNA]</scope>
    <source>
        <strain evidence="6">SpSt-735</strain>
    </source>
</reference>
<dbReference type="GO" id="GO:0006412">
    <property type="term" value="P:translation"/>
    <property type="evidence" value="ECO:0007669"/>
    <property type="project" value="UniProtKB-UniRule"/>
</dbReference>
<dbReference type="AlphaFoldDB" id="A0A7C4FFA0"/>
<feature type="domain" description="Large ribosomal subunit protein uL15/eL18" evidence="5">
    <location>
        <begin position="6"/>
        <end position="116"/>
    </location>
</feature>
<dbReference type="PANTHER" id="PTHR10934:SF2">
    <property type="entry name" value="LARGE RIBOSOMAL SUBUNIT PROTEIN EL18"/>
    <property type="match status" value="1"/>
</dbReference>
<dbReference type="GO" id="GO:0022625">
    <property type="term" value="C:cytosolic large ribosomal subunit"/>
    <property type="evidence" value="ECO:0007669"/>
    <property type="project" value="TreeGrafter"/>
</dbReference>
<name>A0A7C4FFA0_THEPE</name>
<dbReference type="InterPro" id="IPR021131">
    <property type="entry name" value="Ribosomal_uL15/eL18"/>
</dbReference>
<dbReference type="GO" id="GO:0003723">
    <property type="term" value="F:RNA binding"/>
    <property type="evidence" value="ECO:0007669"/>
    <property type="project" value="TreeGrafter"/>
</dbReference>
<comment type="similarity">
    <text evidence="1 4">Belongs to the eukaryotic ribosomal protein eL18 family.</text>
</comment>
<dbReference type="PANTHER" id="PTHR10934">
    <property type="entry name" value="60S RIBOSOMAL PROTEIN L18"/>
    <property type="match status" value="1"/>
</dbReference>
<dbReference type="PROSITE" id="PS00475">
    <property type="entry name" value="RIBOSOMAL_L15"/>
    <property type="match status" value="1"/>
</dbReference>
<dbReference type="Pfam" id="PF17135">
    <property type="entry name" value="Ribosomal_L18"/>
    <property type="match status" value="1"/>
</dbReference>
<comment type="caution">
    <text evidence="6">The sequence shown here is derived from an EMBL/GenBank/DDBJ whole genome shotgun (WGS) entry which is preliminary data.</text>
</comment>
<proteinExistence type="inferred from homology"/>
<protein>
    <recommendedName>
        <fullName evidence="4">Large ribosomal subunit protein eL18</fullName>
    </recommendedName>
</protein>
<accession>A0A7C4FFA0</accession>
<dbReference type="InterPro" id="IPR000039">
    <property type="entry name" value="Ribosomal_eL18"/>
</dbReference>
<evidence type="ECO:0000256" key="2">
    <source>
        <dbReference type="ARBA" id="ARBA00022980"/>
    </source>
</evidence>
<sequence length="119" mass="13623">MKRTGPTNIHLRLLIKQLKRVSRQYKAPVWRRVAELLSRPRRQRIEVDLSRINRHAAEGDVVVVPGKVLGSGELTKRVTVAAWRFSKSALEKIRRVGEAITIEELLQRNPEGRAVKIIS</sequence>
<dbReference type="InterPro" id="IPR022947">
    <property type="entry name" value="Ribosomal_eL18_arc"/>
</dbReference>
<evidence type="ECO:0000256" key="4">
    <source>
        <dbReference type="HAMAP-Rule" id="MF_00329"/>
    </source>
</evidence>